<evidence type="ECO:0000313" key="2">
    <source>
        <dbReference type="EMBL" id="ADV60757.1"/>
    </source>
</evidence>
<feature type="transmembrane region" description="Helical" evidence="1">
    <location>
        <begin position="36"/>
        <end position="60"/>
    </location>
</feature>
<dbReference type="EMBL" id="CP002353">
    <property type="protein sequence ID" value="ADV60757.1"/>
    <property type="molecule type" value="Genomic_DNA"/>
</dbReference>
<proteinExistence type="predicted"/>
<dbReference type="HOGENOM" id="CLU_1022229_0_0_0"/>
<keyword evidence="3" id="KW-1185">Reference proteome</keyword>
<protein>
    <submittedName>
        <fullName evidence="2">Uncharacterized protein</fullName>
    </submittedName>
</protein>
<dbReference type="Proteomes" id="UP000008631">
    <property type="component" value="Chromosome"/>
</dbReference>
<accession>E8R662</accession>
<organism evidence="2 3">
    <name type="scientific">Isosphaera pallida (strain ATCC 43644 / DSM 9630 / IS1B)</name>
    <dbReference type="NCBI Taxonomy" id="575540"/>
    <lineage>
        <taxon>Bacteria</taxon>
        <taxon>Pseudomonadati</taxon>
        <taxon>Planctomycetota</taxon>
        <taxon>Planctomycetia</taxon>
        <taxon>Isosphaerales</taxon>
        <taxon>Isosphaeraceae</taxon>
        <taxon>Isosphaera</taxon>
    </lineage>
</organism>
<keyword evidence="1" id="KW-0472">Membrane</keyword>
<dbReference type="InParanoid" id="E8R662"/>
<evidence type="ECO:0000313" key="3">
    <source>
        <dbReference type="Proteomes" id="UP000008631"/>
    </source>
</evidence>
<sequence>MLPFFRETTRVTSNDSTIFDEETRRSNEVRLAFGRAVMYSTVVLTLLYELLVIVVLQRQFGFSLLKSLVGSLLFLPQGLFGSFLISLALCGLLAVMVRMVLRPVVTLWYHPSRPQNEGMLEFRLGAGETIRQELPIRWRWLDHTGRRGWSIGTLALTNRRLWILPQRWDQEPHAIDLSEVVALEIGQPPRFLGGLVEGLPPTVTLVLKQGEGPTLATLAPQTIVSWFPDRPLRRGFFVDDKRVLETIDELAANRSRERPRPHAPADQNLRIL</sequence>
<keyword evidence="1" id="KW-0812">Transmembrane</keyword>
<feature type="transmembrane region" description="Helical" evidence="1">
    <location>
        <begin position="80"/>
        <end position="101"/>
    </location>
</feature>
<keyword evidence="1" id="KW-1133">Transmembrane helix</keyword>
<reference evidence="2 3" key="2">
    <citation type="journal article" date="2011" name="Stand. Genomic Sci.">
        <title>Complete genome sequence of Isosphaera pallida type strain (IS1B).</title>
        <authorList>
            <consortium name="US DOE Joint Genome Institute (JGI-PGF)"/>
            <person name="Goker M."/>
            <person name="Cleland D."/>
            <person name="Saunders E."/>
            <person name="Lapidus A."/>
            <person name="Nolan M."/>
            <person name="Lucas S."/>
            <person name="Hammon N."/>
            <person name="Deshpande S."/>
            <person name="Cheng J.F."/>
            <person name="Tapia R."/>
            <person name="Han C."/>
            <person name="Goodwin L."/>
            <person name="Pitluck S."/>
            <person name="Liolios K."/>
            <person name="Pagani I."/>
            <person name="Ivanova N."/>
            <person name="Mavromatis K."/>
            <person name="Pati A."/>
            <person name="Chen A."/>
            <person name="Palaniappan K."/>
            <person name="Land M."/>
            <person name="Hauser L."/>
            <person name="Chang Y.J."/>
            <person name="Jeffries C.D."/>
            <person name="Detter J.C."/>
            <person name="Beck B."/>
            <person name="Woyke T."/>
            <person name="Bristow J."/>
            <person name="Eisen J.A."/>
            <person name="Markowitz V."/>
            <person name="Hugenholtz P."/>
            <person name="Kyrpides N.C."/>
            <person name="Klenk H.P."/>
        </authorList>
    </citation>
    <scope>NUCLEOTIDE SEQUENCE [LARGE SCALE GENOMIC DNA]</scope>
    <source>
        <strain evidence="3">ATCC 43644 / DSM 9630 / IS1B</strain>
    </source>
</reference>
<gene>
    <name evidence="2" type="ordered locus">Isop_0160</name>
</gene>
<dbReference type="KEGG" id="ipa:Isop_0160"/>
<dbReference type="AlphaFoldDB" id="E8R662"/>
<evidence type="ECO:0000256" key="1">
    <source>
        <dbReference type="SAM" id="Phobius"/>
    </source>
</evidence>
<reference key="1">
    <citation type="submission" date="2010-11" db="EMBL/GenBank/DDBJ databases">
        <title>The complete sequence of chromosome of Isophaera pallida ATCC 43644.</title>
        <authorList>
            <consortium name="US DOE Joint Genome Institute (JGI-PGF)"/>
            <person name="Lucas S."/>
            <person name="Copeland A."/>
            <person name="Lapidus A."/>
            <person name="Bruce D."/>
            <person name="Goodwin L."/>
            <person name="Pitluck S."/>
            <person name="Kyrpides N."/>
            <person name="Mavromatis K."/>
            <person name="Pagani I."/>
            <person name="Ivanova N."/>
            <person name="Saunders E."/>
            <person name="Brettin T."/>
            <person name="Detter J.C."/>
            <person name="Han C."/>
            <person name="Tapia R."/>
            <person name="Land M."/>
            <person name="Hauser L."/>
            <person name="Markowitz V."/>
            <person name="Cheng J.-F."/>
            <person name="Hugenholtz P."/>
            <person name="Woyke T."/>
            <person name="Wu D."/>
            <person name="Eisen J.A."/>
        </authorList>
    </citation>
    <scope>NUCLEOTIDE SEQUENCE</scope>
    <source>
        <strain>ATCC 43644</strain>
    </source>
</reference>
<name>E8R662_ISOPI</name>